<protein>
    <recommendedName>
        <fullName evidence="1">BioF2-like acetyltransferase domain-containing protein</fullName>
    </recommendedName>
</protein>
<evidence type="ECO:0000313" key="3">
    <source>
        <dbReference type="Proteomes" id="UP000027866"/>
    </source>
</evidence>
<dbReference type="AlphaFoldDB" id="A0A074M3Y8"/>
<dbReference type="InterPro" id="IPR038740">
    <property type="entry name" value="BioF2-like_GNAT_dom"/>
</dbReference>
<organism evidence="2 3">
    <name type="scientific">Erythrobacter litoralis</name>
    <dbReference type="NCBI Taxonomy" id="39960"/>
    <lineage>
        <taxon>Bacteria</taxon>
        <taxon>Pseudomonadati</taxon>
        <taxon>Pseudomonadota</taxon>
        <taxon>Alphaproteobacteria</taxon>
        <taxon>Sphingomonadales</taxon>
        <taxon>Erythrobacteraceae</taxon>
        <taxon>Erythrobacter/Porphyrobacter group</taxon>
        <taxon>Erythrobacter</taxon>
    </lineage>
</organism>
<dbReference type="InterPro" id="IPR016181">
    <property type="entry name" value="Acyl_CoA_acyltransferase"/>
</dbReference>
<dbReference type="Gene3D" id="3.40.630.30">
    <property type="match status" value="1"/>
</dbReference>
<dbReference type="SUPFAM" id="SSF55729">
    <property type="entry name" value="Acyl-CoA N-acyltransferases (Nat)"/>
    <property type="match status" value="1"/>
</dbReference>
<dbReference type="EMBL" id="JMIX01000015">
    <property type="protein sequence ID" value="KEO89346.1"/>
    <property type="molecule type" value="Genomic_DNA"/>
</dbReference>
<keyword evidence="3" id="KW-1185">Reference proteome</keyword>
<reference evidence="2 3" key="1">
    <citation type="submission" date="2014-04" db="EMBL/GenBank/DDBJ databases">
        <title>A comprehensive comparison of genomes of Erythrobacter spp. Strains.</title>
        <authorList>
            <person name="Zheng Q."/>
        </authorList>
    </citation>
    <scope>NUCLEOTIDE SEQUENCE [LARGE SCALE GENOMIC DNA]</scope>
    <source>
        <strain evidence="2 3">DSM 8509</strain>
    </source>
</reference>
<name>A0A074M3Y8_9SPHN</name>
<feature type="domain" description="BioF2-like acetyltransferase" evidence="1">
    <location>
        <begin position="103"/>
        <end position="251"/>
    </location>
</feature>
<proteinExistence type="predicted"/>
<dbReference type="Pfam" id="PF13480">
    <property type="entry name" value="Acetyltransf_6"/>
    <property type="match status" value="1"/>
</dbReference>
<evidence type="ECO:0000313" key="2">
    <source>
        <dbReference type="EMBL" id="KEO89346.1"/>
    </source>
</evidence>
<dbReference type="OrthoDB" id="3773784at2"/>
<comment type="caution">
    <text evidence="2">The sequence shown here is derived from an EMBL/GenBank/DDBJ whole genome shotgun (WGS) entry which is preliminary data.</text>
</comment>
<sequence>MAPVGVDFTVGARRLASVTRSLATWRFGLADVLSQACARLCPPDPGPDGLRVLSAPQHAVPAIIAHLPDHLIGSRQDYPRHYIDMGKSGAPDFAAYMARFSGKTRSTLRRKARKLESEAGGFHVSEHRTPREIERFLELALPLSARTYQARLLDAGLPDTPGARRVMLEAAEAGAMHCFLLHAGSQGGRRAIAYLVLPVEGRVLVYAHLGYDPDWARVSPGTVLQLEALERLYAEARFTHFDFTEGDGKHKAMFATNGVPCASFVLLKATPANRALLASRAGFDGAVAGVKALAARLGVLAGARSLIRG</sequence>
<gene>
    <name evidence="2" type="ORF">EH32_04250</name>
</gene>
<accession>A0A074M3Y8</accession>
<evidence type="ECO:0000259" key="1">
    <source>
        <dbReference type="Pfam" id="PF13480"/>
    </source>
</evidence>
<dbReference type="Proteomes" id="UP000027866">
    <property type="component" value="Unassembled WGS sequence"/>
</dbReference>